<dbReference type="GeneID" id="111248996"/>
<dbReference type="Proteomes" id="UP000594260">
    <property type="component" value="Unplaced"/>
</dbReference>
<evidence type="ECO:0000313" key="2">
    <source>
        <dbReference type="EnsemblMetazoa" id="XP_022657966"/>
    </source>
</evidence>
<feature type="region of interest" description="Disordered" evidence="1">
    <location>
        <begin position="1"/>
        <end position="25"/>
    </location>
</feature>
<feature type="compositionally biased region" description="Low complexity" evidence="1">
    <location>
        <begin position="1"/>
        <end position="22"/>
    </location>
</feature>
<protein>
    <submittedName>
        <fullName evidence="2">Uncharacterized protein</fullName>
    </submittedName>
</protein>
<organism evidence="2 3">
    <name type="scientific">Varroa destructor</name>
    <name type="common">Honeybee mite</name>
    <dbReference type="NCBI Taxonomy" id="109461"/>
    <lineage>
        <taxon>Eukaryota</taxon>
        <taxon>Metazoa</taxon>
        <taxon>Ecdysozoa</taxon>
        <taxon>Arthropoda</taxon>
        <taxon>Chelicerata</taxon>
        <taxon>Arachnida</taxon>
        <taxon>Acari</taxon>
        <taxon>Parasitiformes</taxon>
        <taxon>Mesostigmata</taxon>
        <taxon>Gamasina</taxon>
        <taxon>Dermanyssoidea</taxon>
        <taxon>Varroidae</taxon>
        <taxon>Varroa</taxon>
    </lineage>
</organism>
<reference evidence="2" key="1">
    <citation type="submission" date="2021-01" db="UniProtKB">
        <authorList>
            <consortium name="EnsemblMetazoa"/>
        </authorList>
    </citation>
    <scope>IDENTIFICATION</scope>
</reference>
<keyword evidence="3" id="KW-1185">Reference proteome</keyword>
<evidence type="ECO:0000256" key="1">
    <source>
        <dbReference type="SAM" id="MobiDB-lite"/>
    </source>
</evidence>
<dbReference type="AlphaFoldDB" id="A0A7M7JWD1"/>
<accession>A0A7M7JWD1</accession>
<dbReference type="KEGG" id="vde:111248996"/>
<dbReference type="InParanoid" id="A0A7M7JWD1"/>
<sequence>MNSERSFSMSGIGSSRSSDSFFPLEDTSSQEDELDADIVQWLRPYGVRFIRDLRTYRQCTCSVPSTITIQFRDATDSIAMHFKDTNGSTPFCFQLVPNREDFVQDPYGDFSLQDFFVERDSRGSAAGVLHFSGMFANLEYDRTLPAYRILNLGGDPKLSLIHRAGKDTFKQELVEFVRKHSSKINDLYRCPVVNSAAHLFVLSYPVPGKLHEASNSLEKEEIKEPNAFINYVVTRRKFKQHIEFPSYLLYTPNWLTHTIEEQFENYCSNIGLRSVVTSVELLKKMTDNEIAAEDASGEPQAPDVMSYQALVRTHLVVESEPVGRGFQRLTFGRTSGQRQISATPRYDNFDH</sequence>
<evidence type="ECO:0000313" key="3">
    <source>
        <dbReference type="Proteomes" id="UP000594260"/>
    </source>
</evidence>
<proteinExistence type="predicted"/>
<name>A0A7M7JWD1_VARDE</name>
<dbReference type="RefSeq" id="XP_022657966.1">
    <property type="nucleotide sequence ID" value="XM_022802231.1"/>
</dbReference>
<dbReference type="EnsemblMetazoa" id="XM_022802231">
    <property type="protein sequence ID" value="XP_022657966"/>
    <property type="gene ID" value="LOC111248996"/>
</dbReference>